<dbReference type="Proteomes" id="UP001529369">
    <property type="component" value="Unassembled WGS sequence"/>
</dbReference>
<dbReference type="Gene3D" id="1.10.530.10">
    <property type="match status" value="1"/>
</dbReference>
<evidence type="ECO:0000256" key="1">
    <source>
        <dbReference type="SAM" id="MobiDB-lite"/>
    </source>
</evidence>
<keyword evidence="3" id="KW-1185">Reference proteome</keyword>
<feature type="compositionally biased region" description="Low complexity" evidence="1">
    <location>
        <begin position="46"/>
        <end position="74"/>
    </location>
</feature>
<sequence length="264" mass="27608">MFPRIARGALPSGDTTCTAMAARAFFAGLLATGLLLSALSGKAAAAPQDSAATRRPAASAPAPRLPDAPMELLPAPRPPAELARDQGSPRAACLAAARRAEQVHGLPPGLLVAIALSESGLHAHALSIGGRAHYPEDLAAARQLLRQAGTGRSVMAGCVQVNAQVHARGSDWPLDPVRSTDWAGGILRRWYMETGTWDEALRRWHGGSAASTQRVMCRVRAKLEVTAPGSGLLRTGGCSDAETVQARRNGLALLEVAEMRDPTP</sequence>
<reference evidence="3" key="1">
    <citation type="journal article" date="2019" name="Int. J. Syst. Evol. Microbiol.">
        <title>The Global Catalogue of Microorganisms (GCM) 10K type strain sequencing project: providing services to taxonomists for standard genome sequencing and annotation.</title>
        <authorList>
            <consortium name="The Broad Institute Genomics Platform"/>
            <consortium name="The Broad Institute Genome Sequencing Center for Infectious Disease"/>
            <person name="Wu L."/>
            <person name="Ma J."/>
        </authorList>
    </citation>
    <scope>NUCLEOTIDE SEQUENCE [LARGE SCALE GENOMIC DNA]</scope>
    <source>
        <strain evidence="3">CECT 7131</strain>
    </source>
</reference>
<proteinExistence type="predicted"/>
<dbReference type="EMBL" id="JAUFPN010000170">
    <property type="protein sequence ID" value="MDN3566326.1"/>
    <property type="molecule type" value="Genomic_DNA"/>
</dbReference>
<name>A0ABT8AA65_9PROT</name>
<dbReference type="SUPFAM" id="SSF53955">
    <property type="entry name" value="Lysozyme-like"/>
    <property type="match status" value="1"/>
</dbReference>
<dbReference type="InterPro" id="IPR023346">
    <property type="entry name" value="Lysozyme-like_dom_sf"/>
</dbReference>
<dbReference type="RefSeq" id="WP_290318242.1">
    <property type="nucleotide sequence ID" value="NZ_JAUFPN010000170.1"/>
</dbReference>
<evidence type="ECO:0000313" key="2">
    <source>
        <dbReference type="EMBL" id="MDN3566326.1"/>
    </source>
</evidence>
<comment type="caution">
    <text evidence="2">The sequence shown here is derived from an EMBL/GenBank/DDBJ whole genome shotgun (WGS) entry which is preliminary data.</text>
</comment>
<evidence type="ECO:0000313" key="3">
    <source>
        <dbReference type="Proteomes" id="UP001529369"/>
    </source>
</evidence>
<accession>A0ABT8AA65</accession>
<feature type="region of interest" description="Disordered" evidence="1">
    <location>
        <begin position="46"/>
        <end position="87"/>
    </location>
</feature>
<organism evidence="2 3">
    <name type="scientific">Paeniroseomonas aquatica</name>
    <dbReference type="NCBI Taxonomy" id="373043"/>
    <lineage>
        <taxon>Bacteria</taxon>
        <taxon>Pseudomonadati</taxon>
        <taxon>Pseudomonadota</taxon>
        <taxon>Alphaproteobacteria</taxon>
        <taxon>Acetobacterales</taxon>
        <taxon>Acetobacteraceae</taxon>
        <taxon>Paeniroseomonas</taxon>
    </lineage>
</organism>
<gene>
    <name evidence="2" type="ORF">QWZ14_18295</name>
</gene>
<protein>
    <submittedName>
        <fullName evidence="2">Transglycosylase</fullName>
    </submittedName>
</protein>